<dbReference type="Proteomes" id="UP000293865">
    <property type="component" value="Unassembled WGS sequence"/>
</dbReference>
<accession>A0A4V1QY08</accession>
<dbReference type="PRINTS" id="PR00719">
    <property type="entry name" value="LMWPTPASE"/>
</dbReference>
<dbReference type="InterPro" id="IPR036196">
    <property type="entry name" value="Ptyr_pPase_sf"/>
</dbReference>
<keyword evidence="3" id="KW-0378">Hydrolase</keyword>
<proteinExistence type="inferred from homology"/>
<dbReference type="EMBL" id="SDPN01000011">
    <property type="protein sequence ID" value="RXZ71506.1"/>
    <property type="molecule type" value="Genomic_DNA"/>
</dbReference>
<comment type="caution">
    <text evidence="7">The sequence shown here is derived from an EMBL/GenBank/DDBJ whole genome shotgun (WGS) entry which is preliminary data.</text>
</comment>
<dbReference type="GO" id="GO:0004725">
    <property type="term" value="F:protein tyrosine phosphatase activity"/>
    <property type="evidence" value="ECO:0007669"/>
    <property type="project" value="UniProtKB-EC"/>
</dbReference>
<evidence type="ECO:0000256" key="2">
    <source>
        <dbReference type="ARBA" id="ARBA00013064"/>
    </source>
</evidence>
<evidence type="ECO:0000256" key="4">
    <source>
        <dbReference type="ARBA" id="ARBA00022912"/>
    </source>
</evidence>
<dbReference type="SMART" id="SM00226">
    <property type="entry name" value="LMWPc"/>
    <property type="match status" value="1"/>
</dbReference>
<dbReference type="RefSeq" id="WP_129520415.1">
    <property type="nucleotide sequence ID" value="NZ_SDPN01000011.1"/>
</dbReference>
<dbReference type="Gene3D" id="3.40.50.2300">
    <property type="match status" value="1"/>
</dbReference>
<dbReference type="PANTHER" id="PTHR11717">
    <property type="entry name" value="LOW MOLECULAR WEIGHT PROTEIN TYROSINE PHOSPHATASE"/>
    <property type="match status" value="1"/>
</dbReference>
<name>A0A4V1QY08_9MICO</name>
<evidence type="ECO:0000256" key="5">
    <source>
        <dbReference type="PIRSR" id="PIRSR617867-1"/>
    </source>
</evidence>
<organism evidence="7 8">
    <name type="scientific">Agromyces albus</name>
    <dbReference type="NCBI Taxonomy" id="205332"/>
    <lineage>
        <taxon>Bacteria</taxon>
        <taxon>Bacillati</taxon>
        <taxon>Actinomycetota</taxon>
        <taxon>Actinomycetes</taxon>
        <taxon>Micrococcales</taxon>
        <taxon>Microbacteriaceae</taxon>
        <taxon>Agromyces</taxon>
    </lineage>
</organism>
<sequence length="175" mass="19464">MTRAGPAGDAAQPFRVSFVCTGNICRSPMAEVVLRSLAERAGLADRLAIESAATGDWHVGEPADVRTIEALTRAGYDGSRHRARQFEAEAFPSLDLIVAFDRGQMRILRNWAPSMIEQDKVRLLLEFDPELAALQDVPDPYYSDAVMFDRVLEMIERSTSALFRQLAPALRQGNR</sequence>
<dbReference type="EC" id="3.1.3.48" evidence="2"/>
<protein>
    <recommendedName>
        <fullName evidence="2">protein-tyrosine-phosphatase</fullName>
        <ecNumber evidence="2">3.1.3.48</ecNumber>
    </recommendedName>
</protein>
<evidence type="ECO:0000259" key="6">
    <source>
        <dbReference type="SMART" id="SM00226"/>
    </source>
</evidence>
<dbReference type="Pfam" id="PF01451">
    <property type="entry name" value="LMWPc"/>
    <property type="match status" value="1"/>
</dbReference>
<dbReference type="SUPFAM" id="SSF52788">
    <property type="entry name" value="Phosphotyrosine protein phosphatases I"/>
    <property type="match status" value="1"/>
</dbReference>
<dbReference type="InterPro" id="IPR050438">
    <property type="entry name" value="LMW_PTPase"/>
</dbReference>
<keyword evidence="8" id="KW-1185">Reference proteome</keyword>
<evidence type="ECO:0000313" key="8">
    <source>
        <dbReference type="Proteomes" id="UP000293865"/>
    </source>
</evidence>
<dbReference type="InterPro" id="IPR023485">
    <property type="entry name" value="Ptyr_pPase"/>
</dbReference>
<evidence type="ECO:0000256" key="3">
    <source>
        <dbReference type="ARBA" id="ARBA00022801"/>
    </source>
</evidence>
<feature type="active site" evidence="5">
    <location>
        <position position="26"/>
    </location>
</feature>
<keyword evidence="4" id="KW-0904">Protein phosphatase</keyword>
<evidence type="ECO:0000313" key="7">
    <source>
        <dbReference type="EMBL" id="RXZ71506.1"/>
    </source>
</evidence>
<gene>
    <name evidence="7" type="ORF">ESP51_08255</name>
</gene>
<dbReference type="PANTHER" id="PTHR11717:SF7">
    <property type="entry name" value="LOW MOLECULAR WEIGHT PHOSPHOTYROSINE PROTEIN PHOSPHATASE"/>
    <property type="match status" value="1"/>
</dbReference>
<evidence type="ECO:0000256" key="1">
    <source>
        <dbReference type="ARBA" id="ARBA00011063"/>
    </source>
</evidence>
<reference evidence="7 8" key="1">
    <citation type="submission" date="2019-01" db="EMBL/GenBank/DDBJ databases">
        <title>Agromyces.</title>
        <authorList>
            <person name="Li J."/>
        </authorList>
    </citation>
    <scope>NUCLEOTIDE SEQUENCE [LARGE SCALE GENOMIC DNA]</scope>
    <source>
        <strain evidence="7 8">DSM 15934</strain>
    </source>
</reference>
<feature type="active site" description="Proton donor" evidence="5">
    <location>
        <position position="139"/>
    </location>
</feature>
<dbReference type="AlphaFoldDB" id="A0A4V1QY08"/>
<feature type="active site" description="Nucleophile" evidence="5">
    <location>
        <position position="20"/>
    </location>
</feature>
<dbReference type="OrthoDB" id="9784339at2"/>
<feature type="domain" description="Phosphotyrosine protein phosphatase I" evidence="6">
    <location>
        <begin position="14"/>
        <end position="165"/>
    </location>
</feature>
<comment type="similarity">
    <text evidence="1">Belongs to the low molecular weight phosphotyrosine protein phosphatase family.</text>
</comment>
<dbReference type="CDD" id="cd16343">
    <property type="entry name" value="LMWPTP"/>
    <property type="match status" value="1"/>
</dbReference>
<dbReference type="InterPro" id="IPR017867">
    <property type="entry name" value="Tyr_phospatase_low_mol_wt"/>
</dbReference>